<dbReference type="PROSITE" id="PS00028">
    <property type="entry name" value="ZINC_FINGER_C2H2_1"/>
    <property type="match status" value="1"/>
</dbReference>
<evidence type="ECO:0000259" key="3">
    <source>
        <dbReference type="PROSITE" id="PS50157"/>
    </source>
</evidence>
<accession>A0AAV2SAT8</accession>
<reference evidence="4 5" key="1">
    <citation type="submission" date="2024-05" db="EMBL/GenBank/DDBJ databases">
        <authorList>
            <person name="Wallberg A."/>
        </authorList>
    </citation>
    <scope>NUCLEOTIDE SEQUENCE [LARGE SCALE GENOMIC DNA]</scope>
</reference>
<proteinExistence type="predicted"/>
<keyword evidence="1" id="KW-0479">Metal-binding</keyword>
<evidence type="ECO:0000256" key="1">
    <source>
        <dbReference type="PROSITE-ProRule" id="PRU00042"/>
    </source>
</evidence>
<keyword evidence="5" id="KW-1185">Reference proteome</keyword>
<keyword evidence="1" id="KW-0863">Zinc-finger</keyword>
<protein>
    <recommendedName>
        <fullName evidence="3">C2H2-type domain-containing protein</fullName>
    </recommendedName>
</protein>
<gene>
    <name evidence="4" type="ORF">MNOR_LOCUS33370</name>
</gene>
<name>A0AAV2SAT8_MEGNR</name>
<sequence>MPSDTEAGDSYVYQKGPEFPTEWLGLEDTYSEDDTDDEEWGAPKMKKKKKTKKRGRPGSGNFGRKKPNTMSSPTSQGYNNYSNNQQDDDDSGVKEICRKYELVDAVVDYTEEDYQNLNNYEVFQQYIESLLAAENPGVPESHMRMLVEAKWCEFSNRLKRWENGKNGVNDNGFPKTDVQHVNVKTEPGEEGDLPLVPCQVVLTEGDQNNQNTEGGGPDPLAMVQTSMTNKTNEPPKPPVQRAPYQRNNNYGRRVGHSGMFMCSRCKTGFINKEKYEDHISKSDCSKPESNNKYVIKKSSSSSVHVCSKCKKGFIGTDVYEEHLKTHQT</sequence>
<dbReference type="EMBL" id="CAXKWB010047944">
    <property type="protein sequence ID" value="CAL4166213.1"/>
    <property type="molecule type" value="Genomic_DNA"/>
</dbReference>
<feature type="region of interest" description="Disordered" evidence="2">
    <location>
        <begin position="1"/>
        <end position="91"/>
    </location>
</feature>
<feature type="domain" description="C2H2-type" evidence="3">
    <location>
        <begin position="304"/>
        <end position="328"/>
    </location>
</feature>
<evidence type="ECO:0000313" key="4">
    <source>
        <dbReference type="EMBL" id="CAL4166213.1"/>
    </source>
</evidence>
<organism evidence="4 5">
    <name type="scientific">Meganyctiphanes norvegica</name>
    <name type="common">Northern krill</name>
    <name type="synonym">Thysanopoda norvegica</name>
    <dbReference type="NCBI Taxonomy" id="48144"/>
    <lineage>
        <taxon>Eukaryota</taxon>
        <taxon>Metazoa</taxon>
        <taxon>Ecdysozoa</taxon>
        <taxon>Arthropoda</taxon>
        <taxon>Crustacea</taxon>
        <taxon>Multicrustacea</taxon>
        <taxon>Malacostraca</taxon>
        <taxon>Eumalacostraca</taxon>
        <taxon>Eucarida</taxon>
        <taxon>Euphausiacea</taxon>
        <taxon>Euphausiidae</taxon>
        <taxon>Meganyctiphanes</taxon>
    </lineage>
</organism>
<dbReference type="InterPro" id="IPR012958">
    <property type="entry name" value="CHD_N"/>
</dbReference>
<dbReference type="PROSITE" id="PS50157">
    <property type="entry name" value="ZINC_FINGER_C2H2_2"/>
    <property type="match status" value="1"/>
</dbReference>
<dbReference type="Proteomes" id="UP001497623">
    <property type="component" value="Unassembled WGS sequence"/>
</dbReference>
<evidence type="ECO:0000256" key="2">
    <source>
        <dbReference type="SAM" id="MobiDB-lite"/>
    </source>
</evidence>
<dbReference type="Pfam" id="PF08073">
    <property type="entry name" value="CHDNT"/>
    <property type="match status" value="1"/>
</dbReference>
<keyword evidence="1" id="KW-0862">Zinc</keyword>
<dbReference type="AlphaFoldDB" id="A0AAV2SAT8"/>
<evidence type="ECO:0000313" key="5">
    <source>
        <dbReference type="Proteomes" id="UP001497623"/>
    </source>
</evidence>
<feature type="compositionally biased region" description="Acidic residues" evidence="2">
    <location>
        <begin position="29"/>
        <end position="40"/>
    </location>
</feature>
<feature type="compositionally biased region" description="Low complexity" evidence="2">
    <location>
        <begin position="75"/>
        <end position="85"/>
    </location>
</feature>
<dbReference type="GO" id="GO:0008270">
    <property type="term" value="F:zinc ion binding"/>
    <property type="evidence" value="ECO:0007669"/>
    <property type="project" value="UniProtKB-KW"/>
</dbReference>
<feature type="region of interest" description="Disordered" evidence="2">
    <location>
        <begin position="206"/>
        <end position="247"/>
    </location>
</feature>
<comment type="caution">
    <text evidence="4">The sequence shown here is derived from an EMBL/GenBank/DDBJ whole genome shotgun (WGS) entry which is preliminary data.</text>
</comment>
<feature type="compositionally biased region" description="Polar residues" evidence="2">
    <location>
        <begin position="223"/>
        <end position="232"/>
    </location>
</feature>
<dbReference type="InterPro" id="IPR013087">
    <property type="entry name" value="Znf_C2H2_type"/>
</dbReference>
<feature type="compositionally biased region" description="Basic residues" evidence="2">
    <location>
        <begin position="44"/>
        <end position="56"/>
    </location>
</feature>